<feature type="transmembrane region" description="Helical" evidence="1">
    <location>
        <begin position="164"/>
        <end position="186"/>
    </location>
</feature>
<gene>
    <name evidence="2" type="ORF">K1720_09975</name>
</gene>
<dbReference type="AlphaFoldDB" id="A0A9E7M9V1"/>
<sequence length="449" mass="51544">MKKILSILLVILILPLVSAAELSFYPDEKAFEEFLNDERGYYVVSGESEYSQAWATYLDAKLSRFKERGQEVIVLVGNVYENPKMKELWELTGLPYEASLNPSVIVLDNAVFFTGNEENIYLIEEPFSQKHAFEIKEIYGALLIVSFLVFLFTFLFSKHGKYTHFFYILVIALLALWFSNSGLFTISETFLKSIFQNALIGQEKGSLLTLFFNLYFRLYSPTEEAVLILHLFLIFLIATLLFFIAPKPYRELGFVVFGLTFASPTFRHSLETFNGSIFEILFLVTVLAIVLNTKFIEEDSKLIKQIMILSVITGFGALIWPYLLLIPVFMFLALPTKSMKNYLYLGLTTAIFLAGRSYFNVPLPEWPLVVRFDYLILFMKEGIVQIILISYVLFRFRRSILRMKGGKALLLWLFLSHLVLMLAVPEVILALILVSSGLAVRLITELYLT</sequence>
<keyword evidence="1" id="KW-1133">Transmembrane helix</keyword>
<feature type="transmembrane region" description="Helical" evidence="1">
    <location>
        <begin position="225"/>
        <end position="246"/>
    </location>
</feature>
<name>A0A9E7M9V1_9EURY</name>
<evidence type="ECO:0000256" key="1">
    <source>
        <dbReference type="SAM" id="Phobius"/>
    </source>
</evidence>
<evidence type="ECO:0000313" key="3">
    <source>
        <dbReference type="Proteomes" id="UP001056425"/>
    </source>
</evidence>
<accession>A0A9E7M9V1</accession>
<keyword evidence="3" id="KW-1185">Reference proteome</keyword>
<dbReference type="EMBL" id="CP080572">
    <property type="protein sequence ID" value="USG99803.1"/>
    <property type="molecule type" value="Genomic_DNA"/>
</dbReference>
<organism evidence="2 3">
    <name type="scientific">Thermococcus argininiproducens</name>
    <dbReference type="NCBI Taxonomy" id="2866384"/>
    <lineage>
        <taxon>Archaea</taxon>
        <taxon>Methanobacteriati</taxon>
        <taxon>Methanobacteriota</taxon>
        <taxon>Thermococci</taxon>
        <taxon>Thermococcales</taxon>
        <taxon>Thermococcaceae</taxon>
        <taxon>Thermococcus</taxon>
    </lineage>
</organism>
<dbReference type="GeneID" id="72778678"/>
<feature type="transmembrane region" description="Helical" evidence="1">
    <location>
        <begin position="341"/>
        <end position="359"/>
    </location>
</feature>
<dbReference type="KEGG" id="thei:K1720_09975"/>
<keyword evidence="1" id="KW-0812">Transmembrane</keyword>
<feature type="transmembrane region" description="Helical" evidence="1">
    <location>
        <begin position="308"/>
        <end position="334"/>
    </location>
</feature>
<feature type="transmembrane region" description="Helical" evidence="1">
    <location>
        <begin position="277"/>
        <end position="296"/>
    </location>
</feature>
<dbReference type="RefSeq" id="WP_251949075.1">
    <property type="nucleotide sequence ID" value="NZ_CP080572.1"/>
</dbReference>
<evidence type="ECO:0000313" key="2">
    <source>
        <dbReference type="EMBL" id="USG99803.1"/>
    </source>
</evidence>
<reference evidence="2 3" key="1">
    <citation type="submission" date="2021-08" db="EMBL/GenBank/DDBJ databases">
        <title>Thermococcus onnuriiensis IOH2.</title>
        <authorList>
            <person name="Park Y.-J."/>
        </authorList>
    </citation>
    <scope>NUCLEOTIDE SEQUENCE [LARGE SCALE GENOMIC DNA]</scope>
    <source>
        <strain evidence="2 3">IOH2</strain>
    </source>
</reference>
<protein>
    <submittedName>
        <fullName evidence="2">Uncharacterized protein</fullName>
    </submittedName>
</protein>
<feature type="transmembrane region" description="Helical" evidence="1">
    <location>
        <begin position="408"/>
        <end position="434"/>
    </location>
</feature>
<feature type="transmembrane region" description="Helical" evidence="1">
    <location>
        <begin position="138"/>
        <end position="157"/>
    </location>
</feature>
<feature type="transmembrane region" description="Helical" evidence="1">
    <location>
        <begin position="374"/>
        <end position="396"/>
    </location>
</feature>
<keyword evidence="1" id="KW-0472">Membrane</keyword>
<dbReference type="Proteomes" id="UP001056425">
    <property type="component" value="Chromosome"/>
</dbReference>
<proteinExistence type="predicted"/>